<dbReference type="PANTHER" id="PTHR35491">
    <property type="entry name" value="OS12G0638500-LIKE PROTEIN"/>
    <property type="match status" value="1"/>
</dbReference>
<proteinExistence type="predicted"/>
<gene>
    <name evidence="1" type="ORF">CEPIT_LOCUS35732</name>
</gene>
<name>A0AAV0FN64_9ASTE</name>
<reference evidence="1" key="1">
    <citation type="submission" date="2022-07" db="EMBL/GenBank/DDBJ databases">
        <authorList>
            <person name="Macas J."/>
            <person name="Novak P."/>
            <person name="Neumann P."/>
        </authorList>
    </citation>
    <scope>NUCLEOTIDE SEQUENCE</scope>
</reference>
<evidence type="ECO:0000313" key="2">
    <source>
        <dbReference type="Proteomes" id="UP001152523"/>
    </source>
</evidence>
<evidence type="ECO:0000313" key="1">
    <source>
        <dbReference type="EMBL" id="CAH9137032.1"/>
    </source>
</evidence>
<dbReference type="AlphaFoldDB" id="A0AAV0FN64"/>
<accession>A0AAV0FN64</accession>
<sequence length="189" mass="21282">MEMENMTNFLKGDDRNRTCVKAEEVPEETTLCRRSKHTSHELFPGHPLPSKQSLVSAFVEFGPVLEPLTQFTRESTAQVIFLQGDSAKAAFNGLERSNSFGPALATFWVLNNRPVEAVAAEEASSSGTRTTSDVVLPLVGTPNLHDMMYYMKNKMEMVRDILEREGHTVHTIDPEMRARLETARYPRLP</sequence>
<dbReference type="Proteomes" id="UP001152523">
    <property type="component" value="Unassembled WGS sequence"/>
</dbReference>
<dbReference type="EMBL" id="CAMAPF010000997">
    <property type="protein sequence ID" value="CAH9137032.1"/>
    <property type="molecule type" value="Genomic_DNA"/>
</dbReference>
<comment type="caution">
    <text evidence="1">The sequence shown here is derived from an EMBL/GenBank/DDBJ whole genome shotgun (WGS) entry which is preliminary data.</text>
</comment>
<dbReference type="PANTHER" id="PTHR35491:SF12">
    <property type="entry name" value="RRM DOMAIN-CONTAINING PROTEIN"/>
    <property type="match status" value="1"/>
</dbReference>
<protein>
    <submittedName>
        <fullName evidence="1">Uncharacterized protein</fullName>
    </submittedName>
</protein>
<organism evidence="1 2">
    <name type="scientific">Cuscuta epithymum</name>
    <dbReference type="NCBI Taxonomy" id="186058"/>
    <lineage>
        <taxon>Eukaryota</taxon>
        <taxon>Viridiplantae</taxon>
        <taxon>Streptophyta</taxon>
        <taxon>Embryophyta</taxon>
        <taxon>Tracheophyta</taxon>
        <taxon>Spermatophyta</taxon>
        <taxon>Magnoliopsida</taxon>
        <taxon>eudicotyledons</taxon>
        <taxon>Gunneridae</taxon>
        <taxon>Pentapetalae</taxon>
        <taxon>asterids</taxon>
        <taxon>lamiids</taxon>
        <taxon>Solanales</taxon>
        <taxon>Convolvulaceae</taxon>
        <taxon>Cuscuteae</taxon>
        <taxon>Cuscuta</taxon>
        <taxon>Cuscuta subgen. Cuscuta</taxon>
    </lineage>
</organism>
<keyword evidence="2" id="KW-1185">Reference proteome</keyword>